<reference evidence="7" key="1">
    <citation type="journal article" date="2018" name="Nat. Microbiol.">
        <title>Leveraging single-cell genomics to expand the fungal tree of life.</title>
        <authorList>
            <person name="Ahrendt S.R."/>
            <person name="Quandt C.A."/>
            <person name="Ciobanu D."/>
            <person name="Clum A."/>
            <person name="Salamov A."/>
            <person name="Andreopoulos B."/>
            <person name="Cheng J.F."/>
            <person name="Woyke T."/>
            <person name="Pelin A."/>
            <person name="Henrissat B."/>
            <person name="Reynolds N.K."/>
            <person name="Benny G.L."/>
            <person name="Smith M.E."/>
            <person name="James T.Y."/>
            <person name="Grigoriev I.V."/>
        </authorList>
    </citation>
    <scope>NUCLEOTIDE SEQUENCE [LARGE SCALE GENOMIC DNA]</scope>
    <source>
        <strain evidence="7">RSA 1356</strain>
    </source>
</reference>
<dbReference type="Gene3D" id="2.60.40.1970">
    <property type="entry name" value="YEATS domain"/>
    <property type="match status" value="1"/>
</dbReference>
<evidence type="ECO:0000256" key="3">
    <source>
        <dbReference type="RuleBase" id="RU367117"/>
    </source>
</evidence>
<organism evidence="6 7">
    <name type="scientific">Thamnocephalis sphaerospora</name>
    <dbReference type="NCBI Taxonomy" id="78915"/>
    <lineage>
        <taxon>Eukaryota</taxon>
        <taxon>Fungi</taxon>
        <taxon>Fungi incertae sedis</taxon>
        <taxon>Zoopagomycota</taxon>
        <taxon>Zoopagomycotina</taxon>
        <taxon>Zoopagomycetes</taxon>
        <taxon>Zoopagales</taxon>
        <taxon>Sigmoideomycetaceae</taxon>
        <taxon>Thamnocephalis</taxon>
    </lineage>
</organism>
<keyword evidence="3" id="KW-0234">DNA repair</keyword>
<evidence type="ECO:0000256" key="4">
    <source>
        <dbReference type="SAM" id="MobiDB-lite"/>
    </source>
</evidence>
<dbReference type="PROSITE" id="PS51037">
    <property type="entry name" value="YEATS"/>
    <property type="match status" value="1"/>
</dbReference>
<comment type="subunit">
    <text evidence="3">Component of the SWR1 chromatin-remodeling complex and of the NuA4 histone acetyltransferase complex.</text>
</comment>
<dbReference type="Proteomes" id="UP000271241">
    <property type="component" value="Unassembled WGS sequence"/>
</dbReference>
<evidence type="ECO:0000256" key="2">
    <source>
        <dbReference type="PROSITE-ProRule" id="PRU00376"/>
    </source>
</evidence>
<dbReference type="GO" id="GO:0005737">
    <property type="term" value="C:cytoplasm"/>
    <property type="evidence" value="ECO:0007669"/>
    <property type="project" value="UniProtKB-SubCell"/>
</dbReference>
<keyword evidence="1 2" id="KW-0539">Nucleus</keyword>
<keyword evidence="3" id="KW-0804">Transcription</keyword>
<dbReference type="GO" id="GO:0006325">
    <property type="term" value="P:chromatin organization"/>
    <property type="evidence" value="ECO:0007669"/>
    <property type="project" value="UniProtKB-KW"/>
</dbReference>
<gene>
    <name evidence="3" type="primary">YAF9</name>
    <name evidence="6" type="ORF">THASP1DRAFT_23803</name>
</gene>
<feature type="compositionally biased region" description="Acidic residues" evidence="4">
    <location>
        <begin position="122"/>
        <end position="135"/>
    </location>
</feature>
<dbReference type="GO" id="GO:0000812">
    <property type="term" value="C:Swr1 complex"/>
    <property type="evidence" value="ECO:0007669"/>
    <property type="project" value="UniProtKB-UniRule"/>
</dbReference>
<comment type="domain">
    <text evidence="3">The coiled-coil domain is required for assembly into the NuA4 complex.</text>
</comment>
<dbReference type="STRING" id="78915.A0A4P9XQ60"/>
<name>A0A4P9XQ60_9FUNG</name>
<accession>A0A4P9XQ60</accession>
<proteinExistence type="inferred from homology"/>
<comment type="subcellular location">
    <subcellularLocation>
        <location evidence="3">Nucleus</location>
    </subcellularLocation>
    <subcellularLocation>
        <location evidence="3">Cytoplasm</location>
    </subcellularLocation>
</comment>
<keyword evidence="3" id="KW-0805">Transcription regulation</keyword>
<keyword evidence="3" id="KW-0963">Cytoplasm</keyword>
<evidence type="ECO:0000259" key="5">
    <source>
        <dbReference type="PROSITE" id="PS51037"/>
    </source>
</evidence>
<evidence type="ECO:0000313" key="6">
    <source>
        <dbReference type="EMBL" id="RKP08156.1"/>
    </source>
</evidence>
<comment type="function">
    <text evidence="3">Component of the SWR1 complex which mediates the ATP-dependent exchange of histone H2A for an H2A variant leading to transcriptional regulation of selected genes by chromatin remodeling. Component of the NuA4 histone acetyltransferase complex which is involved in transcriptional activation of selected genes principally by acetylation of nucleosomal histones H4 and H2A. The NuA4 complex is also involved in DNA repair. Yaf9 may also be required for viability in conditions in which the structural integrity of the spindle is compromised.</text>
</comment>
<dbReference type="Pfam" id="PF03366">
    <property type="entry name" value="YEATS"/>
    <property type="match status" value="1"/>
</dbReference>
<keyword evidence="3" id="KW-0156">Chromatin regulator</keyword>
<dbReference type="OrthoDB" id="1741717at2759"/>
<dbReference type="InterPro" id="IPR005033">
    <property type="entry name" value="YEATS"/>
</dbReference>
<sequence length="215" mass="24663">MARIIKKRIHVVTRNEIITEREFFAGQYPWRKWQITLFEEEGGRLDDNMPFVSKVVFRLHEDFKRPNRSVTQPPFTVEEEGWGGFEIPISIFFHNSNTRPFTFVHDLRFDYNVYESSVDVEYEDISESSSSDEDASPPREKGRLARKTPKLSQSDSDEPQTERQNLPDEAVPEIATLLGSEDSNGEMMGPVRGGLGDNGHILHWWTRAADTTSAG</sequence>
<dbReference type="InterPro" id="IPR038704">
    <property type="entry name" value="YEAST_sf"/>
</dbReference>
<evidence type="ECO:0000256" key="1">
    <source>
        <dbReference type="ARBA" id="ARBA00023242"/>
    </source>
</evidence>
<dbReference type="PANTHER" id="PTHR23195">
    <property type="entry name" value="YEATS DOMAIN"/>
    <property type="match status" value="1"/>
</dbReference>
<keyword evidence="7" id="KW-1185">Reference proteome</keyword>
<dbReference type="EMBL" id="KZ992631">
    <property type="protein sequence ID" value="RKP08156.1"/>
    <property type="molecule type" value="Genomic_DNA"/>
</dbReference>
<feature type="region of interest" description="Disordered" evidence="4">
    <location>
        <begin position="122"/>
        <end position="196"/>
    </location>
</feature>
<dbReference type="InterPro" id="IPR055129">
    <property type="entry name" value="YEATS_dom"/>
</dbReference>
<keyword evidence="3" id="KW-0227">DNA damage</keyword>
<feature type="domain" description="YEATS" evidence="5">
    <location>
        <begin position="1"/>
        <end position="141"/>
    </location>
</feature>
<comment type="similarity">
    <text evidence="3">Belongs to the YAF9 family.</text>
</comment>
<keyword evidence="3" id="KW-0010">Activator</keyword>
<keyword evidence="3" id="KW-0175">Coiled coil</keyword>
<evidence type="ECO:0000313" key="7">
    <source>
        <dbReference type="Proteomes" id="UP000271241"/>
    </source>
</evidence>
<dbReference type="GO" id="GO:0006281">
    <property type="term" value="P:DNA repair"/>
    <property type="evidence" value="ECO:0007669"/>
    <property type="project" value="UniProtKB-UniRule"/>
</dbReference>
<protein>
    <recommendedName>
        <fullName evidence="3">Protein AF-9 homolog</fullName>
    </recommendedName>
</protein>
<dbReference type="AlphaFoldDB" id="A0A4P9XQ60"/>
<dbReference type="GO" id="GO:0006355">
    <property type="term" value="P:regulation of DNA-templated transcription"/>
    <property type="evidence" value="ECO:0007669"/>
    <property type="project" value="InterPro"/>
</dbReference>